<reference evidence="6" key="2">
    <citation type="submission" date="2020-09" db="EMBL/GenBank/DDBJ databases">
        <authorList>
            <person name="Sun Q."/>
            <person name="Zhou Y."/>
        </authorList>
    </citation>
    <scope>NUCLEOTIDE SEQUENCE</scope>
    <source>
        <strain evidence="6">CGMCC 1.15425</strain>
    </source>
</reference>
<sequence length="686" mass="74180">MSISSTNEPPLTARVRRLASVLLLGMGLSAGTAQAQQETVEWVTLGGDFAHTRYTPSEQINADNFEELEVAWVWDGASFKASSGRSTPSYVDGKLFTVAGDRRHVVAIDPETGETLWSYREPHTFRYEYSMRKDYGKGVAYGEVDGKGVIYIISPAFFLTALDAETGAPLEGFGHPIGVEGFPETGVVDLQRVLAEANGYDFDPYYGIPIEEGYITASSPPIVVNDTVVVGNSAEQGYNQTRIENIPGDILAFDTKTGDFKWKFNVIPEAGAFGSDTWEGVENPRDLTGEVSPWAPLSADVEAGIVYAVTNPPTIDYYGGHAPGDNLFGTSIIAMDADTGERVWHFQFVHHDVWNYDTPTAPVLLDVEIDGQTIPAVAQATKQAFVYAFNRLTGEPLWPIEERPVPQSLIPGEQMPPTQPFPTKPAAFDMQGLTHDDLIDFTPELRQQAIDAIADYQIGPLFLPPLHSNNDIGKRAALWCPGDGGGANIPGPAVADPTTGVLYVTSRSACSSRLVTDAAERDAMIEMPTGTTFSRYAALRSMPVRGPGGLPLFKPPYSRITAIDMNTGEHLWMIPVGDTPDRIRNHPALEGVDIGDTGNGALAPMTVTPNMLLYAGTGSDETPYLFAIDKMTGEEIGRVEVPENSRYGMSSFTHKGRQYVMLQTGSTLTAVAIPDPNASSMSSGGH</sequence>
<dbReference type="EMBL" id="BMIY01000002">
    <property type="protein sequence ID" value="GGG51074.1"/>
    <property type="molecule type" value="Genomic_DNA"/>
</dbReference>
<dbReference type="SMART" id="SM00564">
    <property type="entry name" value="PQQ"/>
    <property type="match status" value="4"/>
</dbReference>
<evidence type="ECO:0000256" key="1">
    <source>
        <dbReference type="ARBA" id="ARBA00001931"/>
    </source>
</evidence>
<dbReference type="RefSeq" id="WP_068811549.1">
    <property type="nucleotide sequence ID" value="NZ_BMIY01000002.1"/>
</dbReference>
<dbReference type="InterPro" id="IPR011047">
    <property type="entry name" value="Quinoprotein_ADH-like_sf"/>
</dbReference>
<dbReference type="GO" id="GO:0016491">
    <property type="term" value="F:oxidoreductase activity"/>
    <property type="evidence" value="ECO:0007669"/>
    <property type="project" value="UniProtKB-KW"/>
</dbReference>
<protein>
    <submittedName>
        <fullName evidence="6">Quinate dehydrogenase</fullName>
    </submittedName>
</protein>
<reference evidence="6" key="1">
    <citation type="journal article" date="2014" name="Int. J. Syst. Evol. Microbiol.">
        <title>Complete genome sequence of Corynebacterium casei LMG S-19264T (=DSM 44701T), isolated from a smear-ripened cheese.</title>
        <authorList>
            <consortium name="US DOE Joint Genome Institute (JGI-PGF)"/>
            <person name="Walter F."/>
            <person name="Albersmeier A."/>
            <person name="Kalinowski J."/>
            <person name="Ruckert C."/>
        </authorList>
    </citation>
    <scope>NUCLEOTIDE SEQUENCE</scope>
    <source>
        <strain evidence="6">CGMCC 1.15425</strain>
    </source>
</reference>
<evidence type="ECO:0000256" key="2">
    <source>
        <dbReference type="ARBA" id="ARBA00008156"/>
    </source>
</evidence>
<keyword evidence="7" id="KW-1185">Reference proteome</keyword>
<dbReference type="OrthoDB" id="7051554at2"/>
<comment type="caution">
    <text evidence="6">The sequence shown here is derived from an EMBL/GenBank/DDBJ whole genome shotgun (WGS) entry which is preliminary data.</text>
</comment>
<name>A0A917LQT3_9GAMM</name>
<comment type="cofactor">
    <cofactor evidence="1">
        <name>pyrroloquinoline quinone</name>
        <dbReference type="ChEBI" id="CHEBI:58442"/>
    </cofactor>
</comment>
<proteinExistence type="inferred from homology"/>
<dbReference type="SUPFAM" id="SSF50998">
    <property type="entry name" value="Quinoprotein alcohol dehydrogenase-like"/>
    <property type="match status" value="1"/>
</dbReference>
<dbReference type="Proteomes" id="UP000627715">
    <property type="component" value="Unassembled WGS sequence"/>
</dbReference>
<evidence type="ECO:0000256" key="3">
    <source>
        <dbReference type="ARBA" id="ARBA00023002"/>
    </source>
</evidence>
<accession>A0A917LQT3</accession>
<feature type="domain" description="Pyrrolo-quinoline quinone repeat" evidence="5">
    <location>
        <begin position="42"/>
        <end position="660"/>
    </location>
</feature>
<keyword evidence="4" id="KW-0732">Signal</keyword>
<comment type="similarity">
    <text evidence="2">Belongs to the bacterial PQQ dehydrogenase family.</text>
</comment>
<keyword evidence="3" id="KW-0560">Oxidoreductase</keyword>
<dbReference type="InterPro" id="IPR002372">
    <property type="entry name" value="PQQ_rpt_dom"/>
</dbReference>
<dbReference type="Pfam" id="PF01011">
    <property type="entry name" value="PQQ"/>
    <property type="match status" value="1"/>
</dbReference>
<dbReference type="InterPro" id="IPR018391">
    <property type="entry name" value="PQQ_b-propeller_rpt"/>
</dbReference>
<organism evidence="6 7">
    <name type="scientific">Pseudohongiella nitratireducens</name>
    <dbReference type="NCBI Taxonomy" id="1768907"/>
    <lineage>
        <taxon>Bacteria</taxon>
        <taxon>Pseudomonadati</taxon>
        <taxon>Pseudomonadota</taxon>
        <taxon>Gammaproteobacteria</taxon>
        <taxon>Pseudomonadales</taxon>
        <taxon>Pseudohongiellaceae</taxon>
        <taxon>Pseudohongiella</taxon>
    </lineage>
</organism>
<dbReference type="PANTHER" id="PTHR32303">
    <property type="entry name" value="QUINOPROTEIN ALCOHOL DEHYDROGENASE (CYTOCHROME C)"/>
    <property type="match status" value="1"/>
</dbReference>
<dbReference type="AlphaFoldDB" id="A0A917LQT3"/>
<evidence type="ECO:0000259" key="5">
    <source>
        <dbReference type="Pfam" id="PF01011"/>
    </source>
</evidence>
<evidence type="ECO:0000313" key="7">
    <source>
        <dbReference type="Proteomes" id="UP000627715"/>
    </source>
</evidence>
<evidence type="ECO:0000313" key="6">
    <source>
        <dbReference type="EMBL" id="GGG51074.1"/>
    </source>
</evidence>
<dbReference type="Gene3D" id="2.140.10.10">
    <property type="entry name" value="Quinoprotein alcohol dehydrogenase-like superfamily"/>
    <property type="match status" value="1"/>
</dbReference>
<gene>
    <name evidence="6" type="ORF">GCM10011403_05280</name>
</gene>
<evidence type="ECO:0000256" key="4">
    <source>
        <dbReference type="SAM" id="SignalP"/>
    </source>
</evidence>
<feature type="signal peptide" evidence="4">
    <location>
        <begin position="1"/>
        <end position="35"/>
    </location>
</feature>
<feature type="chain" id="PRO_5036758590" evidence="4">
    <location>
        <begin position="36"/>
        <end position="686"/>
    </location>
</feature>